<dbReference type="PANTHER" id="PTHR24173">
    <property type="entry name" value="ANKYRIN REPEAT CONTAINING"/>
    <property type="match status" value="1"/>
</dbReference>
<feature type="compositionally biased region" description="Polar residues" evidence="4">
    <location>
        <begin position="315"/>
        <end position="327"/>
    </location>
</feature>
<reference evidence="5" key="1">
    <citation type="submission" date="2023-08" db="EMBL/GenBank/DDBJ databases">
        <title>Pelteobagrus vachellii genome.</title>
        <authorList>
            <person name="Liu H."/>
        </authorList>
    </citation>
    <scope>NUCLEOTIDE SEQUENCE</scope>
    <source>
        <strain evidence="5">PRFRI_2022a</strain>
        <tissue evidence="5">Muscle</tissue>
    </source>
</reference>
<dbReference type="SMART" id="SM00248">
    <property type="entry name" value="ANK"/>
    <property type="match status" value="3"/>
</dbReference>
<keyword evidence="2 3" id="KW-0040">ANK repeat</keyword>
<dbReference type="SUPFAM" id="SSF48403">
    <property type="entry name" value="Ankyrin repeat"/>
    <property type="match status" value="1"/>
</dbReference>
<comment type="caution">
    <text evidence="5">The sequence shown here is derived from an EMBL/GenBank/DDBJ whole genome shotgun (WGS) entry which is preliminary data.</text>
</comment>
<dbReference type="AlphaFoldDB" id="A0AA88SAP7"/>
<dbReference type="Gene3D" id="1.25.40.20">
    <property type="entry name" value="Ankyrin repeat-containing domain"/>
    <property type="match status" value="1"/>
</dbReference>
<accession>A0AA88SAP7</accession>
<name>A0AA88SAP7_TACVA</name>
<feature type="repeat" description="ANK" evidence="3">
    <location>
        <begin position="155"/>
        <end position="187"/>
    </location>
</feature>
<keyword evidence="1" id="KW-0677">Repeat</keyword>
<evidence type="ECO:0000256" key="2">
    <source>
        <dbReference type="ARBA" id="ARBA00023043"/>
    </source>
</evidence>
<dbReference type="Pfam" id="PF12796">
    <property type="entry name" value="Ank_2"/>
    <property type="match status" value="1"/>
</dbReference>
<evidence type="ECO:0000256" key="3">
    <source>
        <dbReference type="PROSITE-ProRule" id="PRU00023"/>
    </source>
</evidence>
<evidence type="ECO:0000256" key="4">
    <source>
        <dbReference type="SAM" id="MobiDB-lite"/>
    </source>
</evidence>
<evidence type="ECO:0000313" key="6">
    <source>
        <dbReference type="Proteomes" id="UP001187315"/>
    </source>
</evidence>
<dbReference type="Proteomes" id="UP001187315">
    <property type="component" value="Unassembled WGS sequence"/>
</dbReference>
<dbReference type="PROSITE" id="PS50088">
    <property type="entry name" value="ANK_REPEAT"/>
    <property type="match status" value="1"/>
</dbReference>
<keyword evidence="6" id="KW-1185">Reference proteome</keyword>
<protein>
    <submittedName>
        <fullName evidence="5">Uncharacterized protein</fullName>
    </submittedName>
</protein>
<dbReference type="EMBL" id="JAVHJS010000020">
    <property type="protein sequence ID" value="KAK2825483.1"/>
    <property type="molecule type" value="Genomic_DNA"/>
</dbReference>
<evidence type="ECO:0000256" key="1">
    <source>
        <dbReference type="ARBA" id="ARBA00022737"/>
    </source>
</evidence>
<dbReference type="PROSITE" id="PS50297">
    <property type="entry name" value="ANK_REP_REGION"/>
    <property type="match status" value="1"/>
</dbReference>
<feature type="compositionally biased region" description="Basic and acidic residues" evidence="4">
    <location>
        <begin position="425"/>
        <end position="448"/>
    </location>
</feature>
<feature type="region of interest" description="Disordered" evidence="4">
    <location>
        <begin position="425"/>
        <end position="455"/>
    </location>
</feature>
<evidence type="ECO:0000313" key="5">
    <source>
        <dbReference type="EMBL" id="KAK2825483.1"/>
    </source>
</evidence>
<gene>
    <name evidence="5" type="ORF">Q7C36_019410</name>
</gene>
<organism evidence="5 6">
    <name type="scientific">Tachysurus vachellii</name>
    <name type="common">Darkbarbel catfish</name>
    <name type="synonym">Pelteobagrus vachellii</name>
    <dbReference type="NCBI Taxonomy" id="175792"/>
    <lineage>
        <taxon>Eukaryota</taxon>
        <taxon>Metazoa</taxon>
        <taxon>Chordata</taxon>
        <taxon>Craniata</taxon>
        <taxon>Vertebrata</taxon>
        <taxon>Euteleostomi</taxon>
        <taxon>Actinopterygii</taxon>
        <taxon>Neopterygii</taxon>
        <taxon>Teleostei</taxon>
        <taxon>Ostariophysi</taxon>
        <taxon>Siluriformes</taxon>
        <taxon>Bagridae</taxon>
        <taxon>Tachysurus</taxon>
    </lineage>
</organism>
<feature type="region of interest" description="Disordered" evidence="4">
    <location>
        <begin position="315"/>
        <end position="338"/>
    </location>
</feature>
<dbReference type="InterPro" id="IPR036770">
    <property type="entry name" value="Ankyrin_rpt-contain_sf"/>
</dbReference>
<feature type="compositionally biased region" description="Low complexity" evidence="4">
    <location>
        <begin position="328"/>
        <end position="338"/>
    </location>
</feature>
<dbReference type="PANTHER" id="PTHR24173:SF29">
    <property type="entry name" value="PHOTORECEPTOR ANKYRIN REPEAT PROTEIN"/>
    <property type="match status" value="1"/>
</dbReference>
<dbReference type="InterPro" id="IPR002110">
    <property type="entry name" value="Ankyrin_rpt"/>
</dbReference>
<sequence>MAKVHEDLDLGFGPDEDDSVYIPWEDSDSGSIFSDDSALPEYELEDNMDRTVNTLYQACAKNQAKSLCKFLERGVTQEEVMELDTNGRNGLMLAVSKGFVDVVYGLNQCPFLDINHQDNDGNTALMIAAQAGFVTILTYILNYYSGVDIELRDHRGFTALIKAALQGNNDCVASLLMAGADINSVDATQRKDVREWALKTGHFETFTRLRQLFNRPRAEQFCETYVPEWPDLKELVRKSTTTKSAGQKVACRLKSTFTFSFPQDPQDNGVLDHMVRITTSIHSPLVVTGCHPLCPSSPPEIGKRYLAMSGLVQSNPNQKLNSHMTHNSNGSISSESSTISSKSSISLSSCYSNPESKSSMFSLASRRMLKLVPRSIARHNSVFPASCIPQIKVTKSADPTPKKEKKRKMSRGYLEPPVWKYKEAKMEKKKEKKRLEREKAHKMQMEKTAKKKSKN</sequence>
<proteinExistence type="predicted"/>